<dbReference type="InterPro" id="IPR047128">
    <property type="entry name" value="PhyH"/>
</dbReference>
<dbReference type="GO" id="GO:0001561">
    <property type="term" value="P:fatty acid alpha-oxidation"/>
    <property type="evidence" value="ECO:0007669"/>
    <property type="project" value="InterPro"/>
</dbReference>
<evidence type="ECO:0000256" key="1">
    <source>
        <dbReference type="ARBA" id="ARBA00005830"/>
    </source>
</evidence>
<evidence type="ECO:0000313" key="5">
    <source>
        <dbReference type="EMBL" id="JAR87500.1"/>
    </source>
</evidence>
<dbReference type="AlphaFoldDB" id="A0A147B9P0"/>
<dbReference type="EMBL" id="GEIB01000353">
    <property type="protein sequence ID" value="JAR87500.1"/>
    <property type="molecule type" value="Transcribed_RNA"/>
</dbReference>
<dbReference type="PANTHER" id="PTHR21308">
    <property type="entry name" value="PHYTANOYL-COA ALPHA-HYDROXYLASE"/>
    <property type="match status" value="1"/>
</dbReference>
<proteinExistence type="inferred from homology"/>
<protein>
    <recommendedName>
        <fullName evidence="2">phytanoyl-CoA dioxygenase</fullName>
        <ecNumber evidence="2">1.14.11.18</ecNumber>
    </recommendedName>
    <alternativeName>
        <fullName evidence="3">Phytanic acid oxidase</fullName>
    </alternativeName>
    <alternativeName>
        <fullName evidence="4">Phytanoyl-CoA alpha-hydroxylase</fullName>
    </alternativeName>
</protein>
<dbReference type="Gene3D" id="2.60.120.620">
    <property type="entry name" value="q2cbj1_9rhob like domain"/>
    <property type="match status" value="1"/>
</dbReference>
<accession>A0A147B9P0</accession>
<feature type="non-terminal residue" evidence="5">
    <location>
        <position position="211"/>
    </location>
</feature>
<dbReference type="EC" id="1.14.11.18" evidence="2"/>
<sequence length="211" mass="22884">NDWMNIIHAPTSGFGLRSSNGPARRPSADQRAFYRENGFLLARGLVPLSLLDQLSVHEVPDTDDIEQKIAAREEAETTARVLRDALSQFIRVPTLLDWVEDFCGKDVLSLGAMLVRVPPAEGSTDPRLHQNEYFIPVEADDGRVVSVWSPLEGTTSAGGVVEALTVLPGTHRGPLLQHDLNAHEHSALISNPPTGVKSVALAVEPGDVIFL</sequence>
<evidence type="ECO:0000256" key="3">
    <source>
        <dbReference type="ARBA" id="ARBA00034921"/>
    </source>
</evidence>
<evidence type="ECO:0000256" key="4">
    <source>
        <dbReference type="ARBA" id="ARBA00034924"/>
    </source>
</evidence>
<dbReference type="GO" id="GO:0048244">
    <property type="term" value="F:phytanoyl-CoA dioxygenase activity"/>
    <property type="evidence" value="ECO:0007669"/>
    <property type="project" value="UniProtKB-EC"/>
</dbReference>
<dbReference type="PANTHER" id="PTHR21308:SF1">
    <property type="entry name" value="PHYTANOYL-COA DIOXYGENASE, PEROXISOMAL"/>
    <property type="match status" value="1"/>
</dbReference>
<evidence type="ECO:0000256" key="2">
    <source>
        <dbReference type="ARBA" id="ARBA00034809"/>
    </source>
</evidence>
<reference evidence="5" key="1">
    <citation type="submission" date="2016-03" db="EMBL/GenBank/DDBJ databases">
        <title>Gut transcriptome analysis on engorged females of Ornithodoros mimon (Acari: Argasidae) and phylogenetic inferences of soft ticks.</title>
        <authorList>
            <person name="Landulfo G.A."/>
            <person name="Giovanni D."/>
            <person name="Carvalho E."/>
            <person name="Junqueira-de-Azevedo I."/>
            <person name="Patane J."/>
            <person name="Mendoca R."/>
            <person name="Barros-Battesti D."/>
        </authorList>
    </citation>
    <scope>NUCLEOTIDE SEQUENCE</scope>
    <source>
        <strain evidence="5">Females</strain>
        <tissue evidence="5">Gut</tissue>
    </source>
</reference>
<name>A0A147B9P0_9ACAR</name>
<feature type="non-terminal residue" evidence="5">
    <location>
        <position position="1"/>
    </location>
</feature>
<dbReference type="Pfam" id="PF05721">
    <property type="entry name" value="PhyH"/>
    <property type="match status" value="1"/>
</dbReference>
<dbReference type="SUPFAM" id="SSF51197">
    <property type="entry name" value="Clavaminate synthase-like"/>
    <property type="match status" value="1"/>
</dbReference>
<organism evidence="5">
    <name type="scientific">Alectorobius mimon</name>
    <dbReference type="NCBI Taxonomy" id="360319"/>
    <lineage>
        <taxon>Eukaryota</taxon>
        <taxon>Metazoa</taxon>
        <taxon>Ecdysozoa</taxon>
        <taxon>Arthropoda</taxon>
        <taxon>Chelicerata</taxon>
        <taxon>Arachnida</taxon>
        <taxon>Acari</taxon>
        <taxon>Parasitiformes</taxon>
        <taxon>Ixodida</taxon>
        <taxon>Ixodoidea</taxon>
        <taxon>Argasidae</taxon>
        <taxon>Ornithodorinae</taxon>
        <taxon>Alectorobius</taxon>
    </lineage>
</organism>
<comment type="similarity">
    <text evidence="1">Belongs to the PhyH family.</text>
</comment>
<dbReference type="InterPro" id="IPR008775">
    <property type="entry name" value="Phytyl_CoA_dOase-like"/>
</dbReference>